<evidence type="ECO:0000256" key="2">
    <source>
        <dbReference type="SAM" id="Phobius"/>
    </source>
</evidence>
<keyword evidence="2" id="KW-0472">Membrane</keyword>
<dbReference type="Proteomes" id="UP000054770">
    <property type="component" value="Unassembled WGS sequence"/>
</dbReference>
<feature type="transmembrane region" description="Helical" evidence="2">
    <location>
        <begin position="256"/>
        <end position="275"/>
    </location>
</feature>
<feature type="transmembrane region" description="Helical" evidence="2">
    <location>
        <begin position="215"/>
        <end position="236"/>
    </location>
</feature>
<keyword evidence="2" id="KW-1133">Transmembrane helix</keyword>
<reference evidence="3" key="1">
    <citation type="submission" date="2016-01" db="EMBL/GenBank/DDBJ databases">
        <authorList>
            <person name="Peeters C."/>
        </authorList>
    </citation>
    <scope>NUCLEOTIDE SEQUENCE [LARGE SCALE GENOMIC DNA]</scope>
    <source>
        <strain evidence="3">LMG 22940</strain>
    </source>
</reference>
<feature type="transmembrane region" description="Helical" evidence="2">
    <location>
        <begin position="287"/>
        <end position="307"/>
    </location>
</feature>
<comment type="caution">
    <text evidence="3">The sequence shown here is derived from an EMBL/GenBank/DDBJ whole genome shotgun (WGS) entry which is preliminary data.</text>
</comment>
<evidence type="ECO:0000313" key="3">
    <source>
        <dbReference type="EMBL" id="SAL70111.1"/>
    </source>
</evidence>
<feature type="transmembrane region" description="Helical" evidence="2">
    <location>
        <begin position="44"/>
        <end position="65"/>
    </location>
</feature>
<dbReference type="EMBL" id="FCON02000045">
    <property type="protein sequence ID" value="SAL70111.1"/>
    <property type="molecule type" value="Genomic_DNA"/>
</dbReference>
<accession>A0A158JNV5</accession>
<sequence length="515" mass="55339">MPSDNVMQRVSTSFADRAPNRRSASPRKAARTPVMRTGPKGRSVLLWTFVLVVNVAGGIILWLLMPPGACGARIPCSTAESVRAWLWELVGKSPANGDTLRGLVAPDDFVVAILLAAIASTLVAAPFIGFLTRGWFARLDEFRNSLQDGALFAYLRRFWSARLLAEIYAGPSAERPTEEALGAEDTWKALEARHAGVSGKVFEDIYHEQFGLCSYLPPILLLVVITYVEAVVLAPLRACGGPSSTCTGYFFGADAQLVISAIAGAYMFAVSDAVISIRRRSLNVSDVYWYALRAFLALPIATLFAQAPGSDGLKPVFAFAVAMLPVDVLLKQIRRLAYPPSISQANPEEQGDQLLMLTGVTTPVAGLFLSEGVYSVEQVAASDPVLLAIRTGLPFRFVIRLGGQAIVRRHLGDRARELIPLGLADAGPICDLVKRESDGQAFEVATQAARTRLIADGDKDIPLELVQMKFRQIACEEYTKMLSKMGPLRDAVAGPATVATPMANPVANPAASPAA</sequence>
<feature type="region of interest" description="Disordered" evidence="1">
    <location>
        <begin position="1"/>
        <end position="36"/>
    </location>
</feature>
<evidence type="ECO:0000313" key="4">
    <source>
        <dbReference type="Proteomes" id="UP000054770"/>
    </source>
</evidence>
<proteinExistence type="predicted"/>
<evidence type="ECO:0008006" key="5">
    <source>
        <dbReference type="Google" id="ProtNLM"/>
    </source>
</evidence>
<name>A0A158JNV5_9BURK</name>
<keyword evidence="4" id="KW-1185">Reference proteome</keyword>
<evidence type="ECO:0000256" key="1">
    <source>
        <dbReference type="SAM" id="MobiDB-lite"/>
    </source>
</evidence>
<gene>
    <name evidence="3" type="ORF">AWB68_04013</name>
</gene>
<keyword evidence="2" id="KW-0812">Transmembrane</keyword>
<dbReference type="AlphaFoldDB" id="A0A158JNV5"/>
<feature type="compositionally biased region" description="Polar residues" evidence="1">
    <location>
        <begin position="1"/>
        <end position="14"/>
    </location>
</feature>
<organism evidence="3 4">
    <name type="scientific">Caballeronia choica</name>
    <dbReference type="NCBI Taxonomy" id="326476"/>
    <lineage>
        <taxon>Bacteria</taxon>
        <taxon>Pseudomonadati</taxon>
        <taxon>Pseudomonadota</taxon>
        <taxon>Betaproteobacteria</taxon>
        <taxon>Burkholderiales</taxon>
        <taxon>Burkholderiaceae</taxon>
        <taxon>Caballeronia</taxon>
    </lineage>
</organism>
<protein>
    <recommendedName>
        <fullName evidence="5">Transmembrane protein</fullName>
    </recommendedName>
</protein>
<feature type="transmembrane region" description="Helical" evidence="2">
    <location>
        <begin position="109"/>
        <end position="131"/>
    </location>
</feature>